<proteinExistence type="predicted"/>
<name>A0AAF1A2G1_SOLVR</name>
<sequence length="51" mass="5911">MAPFEALYGRRCRSPIGWFKFGEIAFLGPELVHEAMEKVQLIREKLKMAQS</sequence>
<reference evidence="1" key="1">
    <citation type="submission" date="2023-08" db="EMBL/GenBank/DDBJ databases">
        <title>A de novo genome assembly of Solanum verrucosum Schlechtendal, a Mexican diploid species geographically isolated from the other diploid A-genome species in potato relatives.</title>
        <authorList>
            <person name="Hosaka K."/>
        </authorList>
    </citation>
    <scope>NUCLEOTIDE SEQUENCE</scope>
    <source>
        <tissue evidence="1">Young leaves</tissue>
    </source>
</reference>
<evidence type="ECO:0000313" key="1">
    <source>
        <dbReference type="EMBL" id="WMV58085.1"/>
    </source>
</evidence>
<gene>
    <name evidence="1" type="ORF">MTR67_051470</name>
</gene>
<dbReference type="Proteomes" id="UP001234989">
    <property type="component" value="Chromosome 12"/>
</dbReference>
<protein>
    <submittedName>
        <fullName evidence="1">Uncharacterized protein</fullName>
    </submittedName>
</protein>
<dbReference type="AlphaFoldDB" id="A0AAF1A2G1"/>
<keyword evidence="2" id="KW-1185">Reference proteome</keyword>
<accession>A0AAF1A2G1</accession>
<dbReference type="EMBL" id="CP133623">
    <property type="protein sequence ID" value="WMV58085.1"/>
    <property type="molecule type" value="Genomic_DNA"/>
</dbReference>
<organism evidence="1 2">
    <name type="scientific">Solanum verrucosum</name>
    <dbReference type="NCBI Taxonomy" id="315347"/>
    <lineage>
        <taxon>Eukaryota</taxon>
        <taxon>Viridiplantae</taxon>
        <taxon>Streptophyta</taxon>
        <taxon>Embryophyta</taxon>
        <taxon>Tracheophyta</taxon>
        <taxon>Spermatophyta</taxon>
        <taxon>Magnoliopsida</taxon>
        <taxon>eudicotyledons</taxon>
        <taxon>Gunneridae</taxon>
        <taxon>Pentapetalae</taxon>
        <taxon>asterids</taxon>
        <taxon>lamiids</taxon>
        <taxon>Solanales</taxon>
        <taxon>Solanaceae</taxon>
        <taxon>Solanoideae</taxon>
        <taxon>Solaneae</taxon>
        <taxon>Solanum</taxon>
    </lineage>
</organism>
<evidence type="ECO:0000313" key="2">
    <source>
        <dbReference type="Proteomes" id="UP001234989"/>
    </source>
</evidence>